<comment type="caution">
    <text evidence="1">The sequence shown here is derived from an EMBL/GenBank/DDBJ whole genome shotgun (WGS) entry which is preliminary data.</text>
</comment>
<keyword evidence="2" id="KW-1185">Reference proteome</keyword>
<proteinExistence type="predicted"/>
<dbReference type="EMBL" id="JAUQSY010000003">
    <property type="protein sequence ID" value="MDO7874371.1"/>
    <property type="molecule type" value="Genomic_DNA"/>
</dbReference>
<sequence length="193" mass="20972">MSAALPLVAKRPATGEEGEYAGPPTTVDTRLTMGHYYFFAALGASRGIIHDATLITGQARWQSEELQLCFEAPPDRVWFALRLAPELGQELPANSYALRSAAQPQAPVAVAYYYARQLAASSQAHAQLAQQLPFQQLTGHLTISVYHAQQQLLSGYYEVRFTRPPDPATGLTGLGCTLLLAGEFEHLAVTRAT</sequence>
<organism evidence="1 2">
    <name type="scientific">Hymenobacter aranciens</name>
    <dbReference type="NCBI Taxonomy" id="3063996"/>
    <lineage>
        <taxon>Bacteria</taxon>
        <taxon>Pseudomonadati</taxon>
        <taxon>Bacteroidota</taxon>
        <taxon>Cytophagia</taxon>
        <taxon>Cytophagales</taxon>
        <taxon>Hymenobacteraceae</taxon>
        <taxon>Hymenobacter</taxon>
    </lineage>
</organism>
<dbReference type="RefSeq" id="WP_305005684.1">
    <property type="nucleotide sequence ID" value="NZ_JAUQSY010000003.1"/>
</dbReference>
<evidence type="ECO:0000313" key="1">
    <source>
        <dbReference type="EMBL" id="MDO7874371.1"/>
    </source>
</evidence>
<protein>
    <submittedName>
        <fullName evidence="1">Uncharacterized protein</fullName>
    </submittedName>
</protein>
<evidence type="ECO:0000313" key="2">
    <source>
        <dbReference type="Proteomes" id="UP001176429"/>
    </source>
</evidence>
<accession>A0ABT9B7X4</accession>
<name>A0ABT9B7X4_9BACT</name>
<gene>
    <name evidence="1" type="ORF">Q5H93_06475</name>
</gene>
<dbReference type="Proteomes" id="UP001176429">
    <property type="component" value="Unassembled WGS sequence"/>
</dbReference>
<reference evidence="1" key="1">
    <citation type="submission" date="2023-07" db="EMBL/GenBank/DDBJ databases">
        <authorList>
            <person name="Kim M.K."/>
        </authorList>
    </citation>
    <scope>NUCLEOTIDE SEQUENCE</scope>
    <source>
        <strain evidence="1">ASUV-10-1</strain>
    </source>
</reference>